<keyword evidence="11 14" id="KW-1133">Transmembrane helix</keyword>
<keyword evidence="7 14" id="KW-0812">Transmembrane</keyword>
<evidence type="ECO:0000256" key="11">
    <source>
        <dbReference type="ARBA" id="ARBA00022989"/>
    </source>
</evidence>
<protein>
    <recommendedName>
        <fullName evidence="4">histidine kinase</fullName>
        <ecNumber evidence="4">2.7.13.3</ecNumber>
    </recommendedName>
</protein>
<evidence type="ECO:0000256" key="12">
    <source>
        <dbReference type="ARBA" id="ARBA00023012"/>
    </source>
</evidence>
<feature type="transmembrane region" description="Helical" evidence="14">
    <location>
        <begin position="178"/>
        <end position="205"/>
    </location>
</feature>
<dbReference type="PROSITE" id="PS50283">
    <property type="entry name" value="NA_SOLUT_SYMP_3"/>
    <property type="match status" value="1"/>
</dbReference>
<comment type="subcellular location">
    <subcellularLocation>
        <location evidence="2">Membrane</location>
        <topology evidence="2">Multi-pass membrane protein</topology>
    </subcellularLocation>
</comment>
<keyword evidence="10" id="KW-0067">ATP-binding</keyword>
<dbReference type="GO" id="GO:0022857">
    <property type="term" value="F:transmembrane transporter activity"/>
    <property type="evidence" value="ECO:0007669"/>
    <property type="project" value="InterPro"/>
</dbReference>
<dbReference type="EMBL" id="DROM01000258">
    <property type="protein sequence ID" value="HHH13413.1"/>
    <property type="molecule type" value="Genomic_DNA"/>
</dbReference>
<dbReference type="SUPFAM" id="SSF47384">
    <property type="entry name" value="Homodimeric domain of signal transducing histidine kinase"/>
    <property type="match status" value="1"/>
</dbReference>
<dbReference type="SUPFAM" id="SSF55785">
    <property type="entry name" value="PYP-like sensor domain (PAS domain)"/>
    <property type="match status" value="1"/>
</dbReference>
<name>A0A7C5IZH2_9GAMM</name>
<dbReference type="InterPro" id="IPR005467">
    <property type="entry name" value="His_kinase_dom"/>
</dbReference>
<keyword evidence="8" id="KW-0547">Nucleotide-binding</keyword>
<dbReference type="PRINTS" id="PR00344">
    <property type="entry name" value="BCTRLSENSOR"/>
</dbReference>
<reference evidence="16" key="1">
    <citation type="journal article" date="2020" name="mSystems">
        <title>Genome- and Community-Level Interaction Insights into Carbon Utilization and Element Cycling Functions of Hydrothermarchaeota in Hydrothermal Sediment.</title>
        <authorList>
            <person name="Zhou Z."/>
            <person name="Liu Y."/>
            <person name="Xu W."/>
            <person name="Pan J."/>
            <person name="Luo Z.H."/>
            <person name="Li M."/>
        </authorList>
    </citation>
    <scope>NUCLEOTIDE SEQUENCE [LARGE SCALE GENOMIC DNA]</scope>
    <source>
        <strain evidence="16">HyVt-535</strain>
    </source>
</reference>
<accession>A0A7C5IZH2</accession>
<comment type="caution">
    <text evidence="16">The sequence shown here is derived from an EMBL/GenBank/DDBJ whole genome shotgun (WGS) entry which is preliminary data.</text>
</comment>
<evidence type="ECO:0000256" key="3">
    <source>
        <dbReference type="ARBA" id="ARBA00006434"/>
    </source>
</evidence>
<feature type="transmembrane region" description="Helical" evidence="14">
    <location>
        <begin position="148"/>
        <end position="166"/>
    </location>
</feature>
<dbReference type="Gene3D" id="3.30.565.10">
    <property type="entry name" value="Histidine kinase-like ATPase, C-terminal domain"/>
    <property type="match status" value="1"/>
</dbReference>
<dbReference type="SMART" id="SM00388">
    <property type="entry name" value="HisKA"/>
    <property type="match status" value="1"/>
</dbReference>
<keyword evidence="12" id="KW-0902">Two-component regulatory system</keyword>
<comment type="similarity">
    <text evidence="3">Belongs to the sodium:solute symporter (SSF) (TC 2.A.21) family.</text>
</comment>
<dbReference type="InterPro" id="IPR003594">
    <property type="entry name" value="HATPase_dom"/>
</dbReference>
<dbReference type="GO" id="GO:0016020">
    <property type="term" value="C:membrane"/>
    <property type="evidence" value="ECO:0007669"/>
    <property type="project" value="UniProtKB-SubCell"/>
</dbReference>
<feature type="domain" description="Histidine kinase" evidence="15">
    <location>
        <begin position="760"/>
        <end position="941"/>
    </location>
</feature>
<dbReference type="AlphaFoldDB" id="A0A7C5IZH2"/>
<organism evidence="16">
    <name type="scientific">Thiolapillus brandeum</name>
    <dbReference type="NCBI Taxonomy" id="1076588"/>
    <lineage>
        <taxon>Bacteria</taxon>
        <taxon>Pseudomonadati</taxon>
        <taxon>Pseudomonadota</taxon>
        <taxon>Gammaproteobacteria</taxon>
        <taxon>Chromatiales</taxon>
        <taxon>Sedimenticolaceae</taxon>
        <taxon>Thiolapillus</taxon>
    </lineage>
</organism>
<dbReference type="InterPro" id="IPR003661">
    <property type="entry name" value="HisK_dim/P_dom"/>
</dbReference>
<comment type="catalytic activity">
    <reaction evidence="1">
        <text>ATP + protein L-histidine = ADP + protein N-phospho-L-histidine.</text>
        <dbReference type="EC" id="2.7.13.3"/>
    </reaction>
</comment>
<dbReference type="InterPro" id="IPR038377">
    <property type="entry name" value="Na/Glc_symporter_sf"/>
</dbReference>
<feature type="transmembrane region" description="Helical" evidence="14">
    <location>
        <begin position="234"/>
        <end position="252"/>
    </location>
</feature>
<evidence type="ECO:0000256" key="7">
    <source>
        <dbReference type="ARBA" id="ARBA00022692"/>
    </source>
</evidence>
<dbReference type="InterPro" id="IPR001734">
    <property type="entry name" value="Na/solute_symporter"/>
</dbReference>
<dbReference type="InterPro" id="IPR036097">
    <property type="entry name" value="HisK_dim/P_sf"/>
</dbReference>
<evidence type="ECO:0000259" key="15">
    <source>
        <dbReference type="PROSITE" id="PS50109"/>
    </source>
</evidence>
<dbReference type="Gene3D" id="3.30.450.20">
    <property type="entry name" value="PAS domain"/>
    <property type="match status" value="1"/>
</dbReference>
<evidence type="ECO:0000256" key="2">
    <source>
        <dbReference type="ARBA" id="ARBA00004141"/>
    </source>
</evidence>
<dbReference type="Gene3D" id="1.10.287.130">
    <property type="match status" value="1"/>
</dbReference>
<feature type="non-terminal residue" evidence="16">
    <location>
        <position position="1"/>
    </location>
</feature>
<dbReference type="CDD" id="cd00082">
    <property type="entry name" value="HisKA"/>
    <property type="match status" value="1"/>
</dbReference>
<evidence type="ECO:0000256" key="1">
    <source>
        <dbReference type="ARBA" id="ARBA00000085"/>
    </source>
</evidence>
<dbReference type="InterPro" id="IPR035965">
    <property type="entry name" value="PAS-like_dom_sf"/>
</dbReference>
<dbReference type="SMART" id="SM00387">
    <property type="entry name" value="HATPase_c"/>
    <property type="match status" value="1"/>
</dbReference>
<evidence type="ECO:0000256" key="4">
    <source>
        <dbReference type="ARBA" id="ARBA00012438"/>
    </source>
</evidence>
<keyword evidence="13 14" id="KW-0472">Membrane</keyword>
<dbReference type="PANTHER" id="PTHR43065">
    <property type="entry name" value="SENSOR HISTIDINE KINASE"/>
    <property type="match status" value="1"/>
</dbReference>
<evidence type="ECO:0000256" key="6">
    <source>
        <dbReference type="ARBA" id="ARBA00022679"/>
    </source>
</evidence>
<evidence type="ECO:0000256" key="5">
    <source>
        <dbReference type="ARBA" id="ARBA00022553"/>
    </source>
</evidence>
<feature type="non-terminal residue" evidence="16">
    <location>
        <position position="941"/>
    </location>
</feature>
<feature type="transmembrane region" description="Helical" evidence="14">
    <location>
        <begin position="422"/>
        <end position="443"/>
    </location>
</feature>
<feature type="transmembrane region" description="Helical" evidence="14">
    <location>
        <begin position="313"/>
        <end position="338"/>
    </location>
</feature>
<feature type="transmembrane region" description="Helical" evidence="14">
    <location>
        <begin position="272"/>
        <end position="293"/>
    </location>
</feature>
<dbReference type="PANTHER" id="PTHR43065:SF10">
    <property type="entry name" value="PEROXIDE STRESS-ACTIVATED HISTIDINE KINASE MAK3"/>
    <property type="match status" value="1"/>
</dbReference>
<keyword evidence="9 16" id="KW-0418">Kinase</keyword>
<dbReference type="CDD" id="cd10322">
    <property type="entry name" value="SLC5sbd"/>
    <property type="match status" value="1"/>
</dbReference>
<feature type="transmembrane region" description="Helical" evidence="14">
    <location>
        <begin position="62"/>
        <end position="82"/>
    </location>
</feature>
<feature type="transmembrane region" description="Helical" evidence="14">
    <location>
        <begin position="391"/>
        <end position="415"/>
    </location>
</feature>
<feature type="transmembrane region" description="Helical" evidence="14">
    <location>
        <begin position="109"/>
        <end position="128"/>
    </location>
</feature>
<evidence type="ECO:0000256" key="10">
    <source>
        <dbReference type="ARBA" id="ARBA00022840"/>
    </source>
</evidence>
<gene>
    <name evidence="16" type="ORF">ENJ98_04190</name>
</gene>
<dbReference type="Proteomes" id="UP000886100">
    <property type="component" value="Unassembled WGS sequence"/>
</dbReference>
<feature type="transmembrane region" description="Helical" evidence="14">
    <location>
        <begin position="359"/>
        <end position="385"/>
    </location>
</feature>
<dbReference type="InterPro" id="IPR004358">
    <property type="entry name" value="Sig_transdc_His_kin-like_C"/>
</dbReference>
<keyword evidence="5" id="KW-0597">Phosphoprotein</keyword>
<dbReference type="InterPro" id="IPR036890">
    <property type="entry name" value="HATPase_C_sf"/>
</dbReference>
<sequence length="941" mass="103391">STLFLAGFSYLVLLFLIAYATDRGLIPPGWVSHPLTYTLSLGVYATSWSYYGSVGFAESSGYLFLTIYLGVTLAMFLGPLLLRPILQLTSEYQLSSLADLFAFRYRSQLAGVLVTLFMLVGTLPYIALQIRAVTQSLQVLTQEAPPHTLALGFCITLTAFAILFGARHISPRQKHGGLVMAIAFESLVKLVTLLGVGLFALFGVFGGPAELNRWLAEHPQAVERLYRPVGESPWGTLIFLAFGAAFLLPRQFHMMFAENQRQENLDTAGWSFPLYLLLLNLPIPVILWAGHRLGLQMDPDYYVLGITTSQGHAWLPMLTFIGGLSAASAMVIVTTLALSSMCLNHLLLPASYPDPKVNLYYWLLWGRRLLIGLIILAGYSFYAFLEHGTGLVQLGLISFVAVAQFLPGVVGLLYWRRATREGFLAGLVAGMTVWTLTLLVPMLQNSGFVDTGYSVEHLQRLTGLDHWSFATFWSVSINALLFTLVSLFTTQRPAEREAAQSCCTSTIAPLSGAVTAASPAEFKRELAELLGRSTADQEVDRALADLGMSPNESRPAELRRLRERIERNLYGLIGPQMSHLIINRKLALDVHARTALADSMRYVEERLARSRSLLNGLARELDNLQRYQRQILEELPLGACALGQDGEIVLWNQAMESCTDIRAKAAIGYPLTHLPTPWSELLAGFAKAGDNHLYHTQVDAGGEPRWFNLHKAVIAHGRGTGGTEAPGMVILMEDLTQMETLEAELAHSDRLASIGRLAAGLAHEIGNPLTGIASIAQNLKYEEEREAIDTGIEEILTQTRRINNIVQSLMDYSRGSTPARAREPVALEDVLRQALELVQLTHKQKRLKFSLRCEPGLSLTGDAQRLSQVFVNLLTNACDASSPGDPITIEADADAGHIEIRIRDRGSGIPDSIRERLFEPFATTKPAGKGTGLGLSLARNI</sequence>
<dbReference type="GO" id="GO:0000155">
    <property type="term" value="F:phosphorelay sensor kinase activity"/>
    <property type="evidence" value="ECO:0007669"/>
    <property type="project" value="InterPro"/>
</dbReference>
<dbReference type="EC" id="2.7.13.3" evidence="4"/>
<dbReference type="GO" id="GO:0005524">
    <property type="term" value="F:ATP binding"/>
    <property type="evidence" value="ECO:0007669"/>
    <property type="project" value="UniProtKB-KW"/>
</dbReference>
<evidence type="ECO:0000256" key="8">
    <source>
        <dbReference type="ARBA" id="ARBA00022741"/>
    </source>
</evidence>
<dbReference type="Pfam" id="PF02518">
    <property type="entry name" value="HATPase_c"/>
    <property type="match status" value="1"/>
</dbReference>
<proteinExistence type="inferred from homology"/>
<dbReference type="Pfam" id="PF00512">
    <property type="entry name" value="HisKA"/>
    <property type="match status" value="1"/>
</dbReference>
<evidence type="ECO:0000256" key="14">
    <source>
        <dbReference type="SAM" id="Phobius"/>
    </source>
</evidence>
<keyword evidence="6" id="KW-0808">Transferase</keyword>
<evidence type="ECO:0000256" key="13">
    <source>
        <dbReference type="ARBA" id="ARBA00023136"/>
    </source>
</evidence>
<dbReference type="PROSITE" id="PS50109">
    <property type="entry name" value="HIS_KIN"/>
    <property type="match status" value="1"/>
</dbReference>
<evidence type="ECO:0000313" key="16">
    <source>
        <dbReference type="EMBL" id="HHH13413.1"/>
    </source>
</evidence>
<dbReference type="SUPFAM" id="SSF55874">
    <property type="entry name" value="ATPase domain of HSP90 chaperone/DNA topoisomerase II/histidine kinase"/>
    <property type="match status" value="1"/>
</dbReference>
<feature type="transmembrane region" description="Helical" evidence="14">
    <location>
        <begin position="467"/>
        <end position="488"/>
    </location>
</feature>
<dbReference type="Gene3D" id="1.20.1730.10">
    <property type="entry name" value="Sodium/glucose cotransporter"/>
    <property type="match status" value="1"/>
</dbReference>
<evidence type="ECO:0000256" key="9">
    <source>
        <dbReference type="ARBA" id="ARBA00022777"/>
    </source>
</evidence>